<proteinExistence type="predicted"/>
<protein>
    <submittedName>
        <fullName evidence="2">E3 ubiquitin-protein ligase</fullName>
    </submittedName>
</protein>
<name>A0A5K3G5Z9_MESCO</name>
<feature type="region of interest" description="Disordered" evidence="1">
    <location>
        <begin position="67"/>
        <end position="101"/>
    </location>
</feature>
<accession>A0A5K3G5Z9</accession>
<evidence type="ECO:0000256" key="1">
    <source>
        <dbReference type="SAM" id="MobiDB-lite"/>
    </source>
</evidence>
<evidence type="ECO:0000313" key="2">
    <source>
        <dbReference type="WBParaSite" id="MCU_013755-RA"/>
    </source>
</evidence>
<organism evidence="2">
    <name type="scientific">Mesocestoides corti</name>
    <name type="common">Flatworm</name>
    <dbReference type="NCBI Taxonomy" id="53468"/>
    <lineage>
        <taxon>Eukaryota</taxon>
        <taxon>Metazoa</taxon>
        <taxon>Spiralia</taxon>
        <taxon>Lophotrochozoa</taxon>
        <taxon>Platyhelminthes</taxon>
        <taxon>Cestoda</taxon>
        <taxon>Eucestoda</taxon>
        <taxon>Cyclophyllidea</taxon>
        <taxon>Mesocestoididae</taxon>
        <taxon>Mesocestoides</taxon>
    </lineage>
</organism>
<sequence>MEEADDEPLMCCEPPPVDITVEMAAILVGEKLRAAASVLGEKHAMVATSGDRGCDLPLCGVTRALNDTPGTESQSAHEISVSIAAPPNGPTGEQDEQDKDI</sequence>
<dbReference type="AlphaFoldDB" id="A0A5K3G5Z9"/>
<dbReference type="WBParaSite" id="MCU_013755-RA">
    <property type="protein sequence ID" value="MCU_013755-RA"/>
    <property type="gene ID" value="MCU_013755"/>
</dbReference>
<reference evidence="2" key="1">
    <citation type="submission" date="2019-11" db="UniProtKB">
        <authorList>
            <consortium name="WormBaseParasite"/>
        </authorList>
    </citation>
    <scope>IDENTIFICATION</scope>
</reference>
<feature type="compositionally biased region" description="Polar residues" evidence="1">
    <location>
        <begin position="68"/>
        <end position="77"/>
    </location>
</feature>